<dbReference type="Proteomes" id="UP001201812">
    <property type="component" value="Unassembled WGS sequence"/>
</dbReference>
<name>A0AAD4N9Z4_9BILA</name>
<keyword evidence="2" id="KW-1185">Reference proteome</keyword>
<evidence type="ECO:0000313" key="1">
    <source>
        <dbReference type="EMBL" id="KAI1717053.1"/>
    </source>
</evidence>
<proteinExistence type="predicted"/>
<sequence length="133" mass="16521">MSVEAQILKARTEAILHSDYDASKRSAVDKYQLSRSLTVPTFKTYTVPEFTPRTRPQYKPRWTYFTASHPNWTYKFNRYLYDDTWYDRFSQRKTFQYCRSFRPQKHYNRYQRYSFYYDYSLSPYTSYMLSSYY</sequence>
<dbReference type="EMBL" id="JAKKPZ010000009">
    <property type="protein sequence ID" value="KAI1717053.1"/>
    <property type="molecule type" value="Genomic_DNA"/>
</dbReference>
<evidence type="ECO:0000313" key="2">
    <source>
        <dbReference type="Proteomes" id="UP001201812"/>
    </source>
</evidence>
<gene>
    <name evidence="1" type="ORF">DdX_06779</name>
</gene>
<organism evidence="1 2">
    <name type="scientific">Ditylenchus destructor</name>
    <dbReference type="NCBI Taxonomy" id="166010"/>
    <lineage>
        <taxon>Eukaryota</taxon>
        <taxon>Metazoa</taxon>
        <taxon>Ecdysozoa</taxon>
        <taxon>Nematoda</taxon>
        <taxon>Chromadorea</taxon>
        <taxon>Rhabditida</taxon>
        <taxon>Tylenchina</taxon>
        <taxon>Tylenchomorpha</taxon>
        <taxon>Sphaerularioidea</taxon>
        <taxon>Anguinidae</taxon>
        <taxon>Anguininae</taxon>
        <taxon>Ditylenchus</taxon>
    </lineage>
</organism>
<reference evidence="1" key="1">
    <citation type="submission" date="2022-01" db="EMBL/GenBank/DDBJ databases">
        <title>Genome Sequence Resource for Two Populations of Ditylenchus destructor, the Migratory Endoparasitic Phytonematode.</title>
        <authorList>
            <person name="Zhang H."/>
            <person name="Lin R."/>
            <person name="Xie B."/>
        </authorList>
    </citation>
    <scope>NUCLEOTIDE SEQUENCE</scope>
    <source>
        <strain evidence="1">BazhouSP</strain>
    </source>
</reference>
<accession>A0AAD4N9Z4</accession>
<comment type="caution">
    <text evidence="1">The sequence shown here is derived from an EMBL/GenBank/DDBJ whole genome shotgun (WGS) entry which is preliminary data.</text>
</comment>
<protein>
    <submittedName>
        <fullName evidence="1">Uncharacterized protein</fullName>
    </submittedName>
</protein>
<dbReference type="AlphaFoldDB" id="A0AAD4N9Z4"/>